<dbReference type="VEuPathDB" id="FungiDB:PC110_g13161"/>
<name>A0A329S1S7_9STRA</name>
<sequence length="144" mass="15821">MAARLGNINTVTLLFGKNRATPEAITNAFEKAGSFAVFKFVSARFHVSDNANIAAFKHAAQYGTTAETIKTFSHEISQECIKIMNSLYMKRCIPSQAMSDAFAWAAFKQPIEVATAMSTNHRISPEAIGQAFLNAVSDRRGDIW</sequence>
<dbReference type="OrthoDB" id="111522at2759"/>
<dbReference type="Proteomes" id="UP000774804">
    <property type="component" value="Unassembled WGS sequence"/>
</dbReference>
<organism evidence="4 5">
    <name type="scientific">Phytophthora cactorum</name>
    <dbReference type="NCBI Taxonomy" id="29920"/>
    <lineage>
        <taxon>Eukaryota</taxon>
        <taxon>Sar</taxon>
        <taxon>Stramenopiles</taxon>
        <taxon>Oomycota</taxon>
        <taxon>Peronosporomycetes</taxon>
        <taxon>Peronosporales</taxon>
        <taxon>Peronosporaceae</taxon>
        <taxon>Phytophthora</taxon>
    </lineage>
</organism>
<evidence type="ECO:0000313" key="4">
    <source>
        <dbReference type="EMBL" id="RAW30470.1"/>
    </source>
</evidence>
<dbReference type="EMBL" id="MJFZ01000369">
    <property type="protein sequence ID" value="RAW30470.1"/>
    <property type="molecule type" value="Genomic_DNA"/>
</dbReference>
<dbReference type="EMBL" id="RCMG01000291">
    <property type="protein sequence ID" value="KAG2857449.1"/>
    <property type="molecule type" value="Genomic_DNA"/>
</dbReference>
<evidence type="ECO:0000313" key="5">
    <source>
        <dbReference type="Proteomes" id="UP000251314"/>
    </source>
</evidence>
<dbReference type="AlphaFoldDB" id="A0A329S1S7"/>
<gene>
    <name evidence="4" type="ORF">PC110_g13161</name>
    <name evidence="1" type="ORF">PC113_g10694</name>
    <name evidence="2" type="ORF">PC115_g9392</name>
    <name evidence="3" type="ORF">PC117_g10945</name>
</gene>
<dbReference type="EMBL" id="RCMK01000274">
    <property type="protein sequence ID" value="KAG2939486.1"/>
    <property type="molecule type" value="Genomic_DNA"/>
</dbReference>
<evidence type="ECO:0000313" key="1">
    <source>
        <dbReference type="EMBL" id="KAG2857449.1"/>
    </source>
</evidence>
<comment type="caution">
    <text evidence="4">The sequence shown here is derived from an EMBL/GenBank/DDBJ whole genome shotgun (WGS) entry which is preliminary data.</text>
</comment>
<dbReference type="Proteomes" id="UP000736787">
    <property type="component" value="Unassembled WGS sequence"/>
</dbReference>
<protein>
    <submittedName>
        <fullName evidence="4">Uncharacterized protein</fullName>
    </submittedName>
</protein>
<evidence type="ECO:0000313" key="3">
    <source>
        <dbReference type="EMBL" id="KAG2939486.1"/>
    </source>
</evidence>
<keyword evidence="5" id="KW-1185">Reference proteome</keyword>
<dbReference type="Proteomes" id="UP000251314">
    <property type="component" value="Unassembled WGS sequence"/>
</dbReference>
<reference evidence="1" key="2">
    <citation type="submission" date="2018-10" db="EMBL/GenBank/DDBJ databases">
        <title>Effector identification in a new, highly contiguous assembly of the strawberry crown rot pathogen Phytophthora cactorum.</title>
        <authorList>
            <person name="Armitage A.D."/>
            <person name="Nellist C.F."/>
            <person name="Bates H."/>
            <person name="Vickerstaff R.J."/>
            <person name="Harrison R.J."/>
        </authorList>
    </citation>
    <scope>NUCLEOTIDE SEQUENCE</scope>
    <source>
        <strain evidence="1">15-7</strain>
        <strain evidence="2">4032</strain>
        <strain evidence="3">4040</strain>
    </source>
</reference>
<reference evidence="4 5" key="1">
    <citation type="submission" date="2018-01" db="EMBL/GenBank/DDBJ databases">
        <title>Draft genome of the strawberry crown rot pathogen Phytophthora cactorum.</title>
        <authorList>
            <person name="Armitage A.D."/>
            <person name="Lysoe E."/>
            <person name="Nellist C.F."/>
            <person name="Harrison R.J."/>
            <person name="Brurberg M.B."/>
        </authorList>
    </citation>
    <scope>NUCLEOTIDE SEQUENCE [LARGE SCALE GENOMIC DNA]</scope>
    <source>
        <strain evidence="4 5">10300</strain>
    </source>
</reference>
<dbReference type="Proteomes" id="UP000735874">
    <property type="component" value="Unassembled WGS sequence"/>
</dbReference>
<evidence type="ECO:0000313" key="2">
    <source>
        <dbReference type="EMBL" id="KAG2921928.1"/>
    </source>
</evidence>
<proteinExistence type="predicted"/>
<dbReference type="EMBL" id="RCMI01000257">
    <property type="protein sequence ID" value="KAG2921928.1"/>
    <property type="molecule type" value="Genomic_DNA"/>
</dbReference>
<accession>A0A329S1S7</accession>